<organism evidence="1 2">
    <name type="scientific">Faecalibacterium prausnitzii</name>
    <dbReference type="NCBI Taxonomy" id="853"/>
    <lineage>
        <taxon>Bacteria</taxon>
        <taxon>Bacillati</taxon>
        <taxon>Bacillota</taxon>
        <taxon>Clostridia</taxon>
        <taxon>Eubacteriales</taxon>
        <taxon>Oscillospiraceae</taxon>
        <taxon>Faecalibacterium</taxon>
    </lineage>
</organism>
<name>A0A2J4JS15_9FIRM</name>
<evidence type="ECO:0000313" key="1">
    <source>
        <dbReference type="EMBL" id="PLK30649.1"/>
    </source>
</evidence>
<sequence length="350" mass="38920">MASNELLSTKDLNCEIVPSDIPFDFSDKTRFRKVEFPEQTGVTANSLLQLLPPAIVSDTASKTYILKFPEGVQGVLLHLRNGGYATTVVDASSHFSGTASLHPINPASVALFNAFSIASFATGQYFLSDISSKMSEISRKLDDVLSFLEDSKRTELLSELTFVKYAVGNYSTIMLSEPQRIATLTNIQRSKIRAIADIDFYTTELEHRVNTKDAKKNQEPVLIAKQNLDLSSQLYAISTIMEVYYAQNWNAVYLESVLAEADLLLGHTKNKISDAISPYAKDIREAHKAAFLKKDPAPFTQSEKSILKISDNLTKQVLSPLVTVIKNALNEPMNPSELYLTQDGFMYQKV</sequence>
<reference evidence="1 2" key="1">
    <citation type="journal article" date="2017" name="Front. Microbiol.">
        <title>New Insights into the Diversity of the Genus Faecalibacterium.</title>
        <authorList>
            <person name="Benevides L."/>
            <person name="Burman S."/>
            <person name="Martin R."/>
            <person name="Robert V."/>
            <person name="Thomas M."/>
            <person name="Miquel S."/>
            <person name="Chain F."/>
            <person name="Sokol H."/>
            <person name="Bermudez-Humaran L.G."/>
            <person name="Morrison M."/>
            <person name="Langella P."/>
            <person name="Azevedo V.A."/>
            <person name="Chatel J.M."/>
            <person name="Soares S."/>
        </authorList>
    </citation>
    <scope>NUCLEOTIDE SEQUENCE [LARGE SCALE GENOMIC DNA]</scope>
    <source>
        <strain evidence="1 2">CNCM I 4542</strain>
    </source>
</reference>
<dbReference type="Proteomes" id="UP000221015">
    <property type="component" value="Unassembled WGS sequence"/>
</dbReference>
<dbReference type="EMBL" id="NMTS02000001">
    <property type="protein sequence ID" value="PLK30649.1"/>
    <property type="molecule type" value="Genomic_DNA"/>
</dbReference>
<accession>A0A2J4JS15</accession>
<dbReference type="RefSeq" id="WP_097781747.1">
    <property type="nucleotide sequence ID" value="NZ_NMTS02000001.1"/>
</dbReference>
<proteinExistence type="predicted"/>
<dbReference type="AlphaFoldDB" id="A0A2J4JS15"/>
<gene>
    <name evidence="1" type="ORF">CGS50_003275</name>
</gene>
<protein>
    <submittedName>
        <fullName evidence="1">Uncharacterized protein</fullName>
    </submittedName>
</protein>
<evidence type="ECO:0000313" key="2">
    <source>
        <dbReference type="Proteomes" id="UP000221015"/>
    </source>
</evidence>
<comment type="caution">
    <text evidence="1">The sequence shown here is derived from an EMBL/GenBank/DDBJ whole genome shotgun (WGS) entry which is preliminary data.</text>
</comment>